<evidence type="ECO:0000256" key="4">
    <source>
        <dbReference type="ARBA" id="ARBA00022982"/>
    </source>
</evidence>
<dbReference type="EMBL" id="ANHY01000002">
    <property type="protein sequence ID" value="EKV32909.1"/>
    <property type="molecule type" value="Genomic_DNA"/>
</dbReference>
<reference evidence="9 10" key="1">
    <citation type="journal article" date="2013" name="Genome Announc.">
        <title>Draft Genome Sequence of an Alphaproteobacterium, Caenispirillum salinarum AK4(T), Isolated from a Solar Saltern.</title>
        <authorList>
            <person name="Khatri I."/>
            <person name="Singh A."/>
            <person name="Korpole S."/>
            <person name="Pinnaka A.K."/>
            <person name="Subramanian S."/>
        </authorList>
    </citation>
    <scope>NUCLEOTIDE SEQUENCE [LARGE SCALE GENOMIC DNA]</scope>
    <source>
        <strain evidence="9 10">AK4</strain>
    </source>
</reference>
<dbReference type="InterPro" id="IPR011767">
    <property type="entry name" value="GLR_AS"/>
</dbReference>
<keyword evidence="7" id="KW-0963">Cytoplasm</keyword>
<evidence type="ECO:0000313" key="9">
    <source>
        <dbReference type="EMBL" id="EKV32909.1"/>
    </source>
</evidence>
<dbReference type="SUPFAM" id="SSF52833">
    <property type="entry name" value="Thioredoxin-like"/>
    <property type="match status" value="1"/>
</dbReference>
<dbReference type="RefSeq" id="WP_009538736.1">
    <property type="nucleotide sequence ID" value="NZ_ANHY01000002.1"/>
</dbReference>
<dbReference type="GO" id="GO:0045454">
    <property type="term" value="P:cell redox homeostasis"/>
    <property type="evidence" value="ECO:0007669"/>
    <property type="project" value="InterPro"/>
</dbReference>
<keyword evidence="10" id="KW-1185">Reference proteome</keyword>
<dbReference type="NCBIfam" id="TIGR02181">
    <property type="entry name" value="GRX_bact"/>
    <property type="match status" value="1"/>
</dbReference>
<keyword evidence="3 7" id="KW-0813">Transport</keyword>
<dbReference type="eggNOG" id="COG0695">
    <property type="taxonomic scope" value="Bacteria"/>
</dbReference>
<dbReference type="PANTHER" id="PTHR45694:SF18">
    <property type="entry name" value="GLUTAREDOXIN-1-RELATED"/>
    <property type="match status" value="1"/>
</dbReference>
<dbReference type="GO" id="GO:0015038">
    <property type="term" value="F:glutathione disulfide oxidoreductase activity"/>
    <property type="evidence" value="ECO:0007669"/>
    <property type="project" value="UniProtKB-UniRule"/>
</dbReference>
<comment type="caution">
    <text evidence="9">The sequence shown here is derived from an EMBL/GenBank/DDBJ whole genome shotgun (WGS) entry which is preliminary data.</text>
</comment>
<dbReference type="Pfam" id="PF00462">
    <property type="entry name" value="Glutaredoxin"/>
    <property type="match status" value="1"/>
</dbReference>
<dbReference type="InterPro" id="IPR036249">
    <property type="entry name" value="Thioredoxin-like_sf"/>
</dbReference>
<dbReference type="PANTHER" id="PTHR45694">
    <property type="entry name" value="GLUTAREDOXIN 2"/>
    <property type="match status" value="1"/>
</dbReference>
<protein>
    <recommendedName>
        <fullName evidence="7">Glutaredoxin</fullName>
    </recommendedName>
</protein>
<dbReference type="InterPro" id="IPR011900">
    <property type="entry name" value="GRX_bact"/>
</dbReference>
<sequence>MAKVEVYSSAFCPFCVRAKKLLTSKGVDFEEIDVMQQPERRKEMERRAHGGRTVPQIFIDNEHVGGCDELMALERKGALDVMLGA</sequence>
<accession>K9H752</accession>
<gene>
    <name evidence="9" type="ORF">C882_1747</name>
</gene>
<evidence type="ECO:0000259" key="8">
    <source>
        <dbReference type="Pfam" id="PF00462"/>
    </source>
</evidence>
<name>K9H752_9PROT</name>
<dbReference type="PRINTS" id="PR00160">
    <property type="entry name" value="GLUTAREDOXIN"/>
</dbReference>
<organism evidence="9 10">
    <name type="scientific">Caenispirillum salinarum AK4</name>
    <dbReference type="NCBI Taxonomy" id="1238182"/>
    <lineage>
        <taxon>Bacteria</taxon>
        <taxon>Pseudomonadati</taxon>
        <taxon>Pseudomonadota</taxon>
        <taxon>Alphaproteobacteria</taxon>
        <taxon>Rhodospirillales</taxon>
        <taxon>Novispirillaceae</taxon>
        <taxon>Caenispirillum</taxon>
    </lineage>
</organism>
<dbReference type="STRING" id="1238182.C882_1747"/>
<dbReference type="AlphaFoldDB" id="K9H752"/>
<evidence type="ECO:0000256" key="2">
    <source>
        <dbReference type="ARBA" id="ARBA00007787"/>
    </source>
</evidence>
<keyword evidence="4 7" id="KW-0249">Electron transport</keyword>
<dbReference type="InterPro" id="IPR014025">
    <property type="entry name" value="Glutaredoxin_subgr"/>
</dbReference>
<evidence type="ECO:0000256" key="5">
    <source>
        <dbReference type="ARBA" id="ARBA00023157"/>
    </source>
</evidence>
<dbReference type="Proteomes" id="UP000009881">
    <property type="component" value="Unassembled WGS sequence"/>
</dbReference>
<dbReference type="Gene3D" id="3.40.30.10">
    <property type="entry name" value="Glutaredoxin"/>
    <property type="match status" value="1"/>
</dbReference>
<dbReference type="InterPro" id="IPR002109">
    <property type="entry name" value="Glutaredoxin"/>
</dbReference>
<evidence type="ECO:0000256" key="7">
    <source>
        <dbReference type="RuleBase" id="RU364065"/>
    </source>
</evidence>
<dbReference type="CDD" id="cd03418">
    <property type="entry name" value="GRX_GRXb_1_3_like"/>
    <property type="match status" value="1"/>
</dbReference>
<proteinExistence type="inferred from homology"/>
<keyword evidence="5" id="KW-1015">Disulfide bond</keyword>
<dbReference type="PROSITE" id="PS51354">
    <property type="entry name" value="GLUTAREDOXIN_2"/>
    <property type="match status" value="1"/>
</dbReference>
<dbReference type="GO" id="GO:0005737">
    <property type="term" value="C:cytoplasm"/>
    <property type="evidence" value="ECO:0007669"/>
    <property type="project" value="TreeGrafter"/>
</dbReference>
<evidence type="ECO:0000256" key="1">
    <source>
        <dbReference type="ARBA" id="ARBA00002549"/>
    </source>
</evidence>
<dbReference type="GO" id="GO:0034599">
    <property type="term" value="P:cellular response to oxidative stress"/>
    <property type="evidence" value="ECO:0007669"/>
    <property type="project" value="TreeGrafter"/>
</dbReference>
<comment type="function">
    <text evidence="1 7">Has a glutathione-disulfide oxidoreductase activity in the presence of NADPH and glutathione reductase. Reduces low molecular weight disulfides and proteins.</text>
</comment>
<evidence type="ECO:0000313" key="10">
    <source>
        <dbReference type="Proteomes" id="UP000009881"/>
    </source>
</evidence>
<dbReference type="PROSITE" id="PS00195">
    <property type="entry name" value="GLUTAREDOXIN_1"/>
    <property type="match status" value="1"/>
</dbReference>
<feature type="domain" description="Glutaredoxin" evidence="8">
    <location>
        <begin position="4"/>
        <end position="64"/>
    </location>
</feature>
<keyword evidence="6 7" id="KW-0676">Redox-active center</keyword>
<dbReference type="OrthoDB" id="9814618at2"/>
<evidence type="ECO:0000256" key="6">
    <source>
        <dbReference type="ARBA" id="ARBA00023284"/>
    </source>
</evidence>
<evidence type="ECO:0000256" key="3">
    <source>
        <dbReference type="ARBA" id="ARBA00022448"/>
    </source>
</evidence>
<comment type="similarity">
    <text evidence="2 7">Belongs to the glutaredoxin family.</text>
</comment>